<evidence type="ECO:0000256" key="1">
    <source>
        <dbReference type="ARBA" id="ARBA00023015"/>
    </source>
</evidence>
<dbReference type="EMBL" id="AUZY01012119">
    <property type="protein sequence ID" value="EQD31462.1"/>
    <property type="molecule type" value="Genomic_DNA"/>
</dbReference>
<dbReference type="GO" id="GO:0003677">
    <property type="term" value="F:DNA binding"/>
    <property type="evidence" value="ECO:0007669"/>
    <property type="project" value="UniProtKB-KW"/>
</dbReference>
<evidence type="ECO:0000256" key="2">
    <source>
        <dbReference type="ARBA" id="ARBA00023125"/>
    </source>
</evidence>
<keyword evidence="3" id="KW-0804">Transcription</keyword>
<reference evidence="4" key="2">
    <citation type="journal article" date="2014" name="ISME J.">
        <title>Microbial stratification in low pH oxic and suboxic macroscopic growths along an acid mine drainage.</title>
        <authorList>
            <person name="Mendez-Garcia C."/>
            <person name="Mesa V."/>
            <person name="Sprenger R.R."/>
            <person name="Richter M."/>
            <person name="Diez M.S."/>
            <person name="Solano J."/>
            <person name="Bargiela R."/>
            <person name="Golyshina O.V."/>
            <person name="Manteca A."/>
            <person name="Ramos J.L."/>
            <person name="Gallego J.R."/>
            <person name="Llorente I."/>
            <person name="Martins Dos Santos V.A."/>
            <person name="Jensen O.N."/>
            <person name="Pelaez A.I."/>
            <person name="Sanchez J."/>
            <person name="Ferrer M."/>
        </authorList>
    </citation>
    <scope>NUCLEOTIDE SEQUENCE</scope>
</reference>
<organism evidence="4">
    <name type="scientific">mine drainage metagenome</name>
    <dbReference type="NCBI Taxonomy" id="410659"/>
    <lineage>
        <taxon>unclassified sequences</taxon>
        <taxon>metagenomes</taxon>
        <taxon>ecological metagenomes</taxon>
    </lineage>
</organism>
<reference evidence="4" key="1">
    <citation type="submission" date="2013-08" db="EMBL/GenBank/DDBJ databases">
        <authorList>
            <person name="Mendez C."/>
            <person name="Richter M."/>
            <person name="Ferrer M."/>
            <person name="Sanchez J."/>
        </authorList>
    </citation>
    <scope>NUCLEOTIDE SEQUENCE</scope>
</reference>
<keyword evidence="1" id="KW-0805">Transcription regulation</keyword>
<keyword evidence="2" id="KW-0238">DNA-binding</keyword>
<name>T0YHY1_9ZZZZ</name>
<sequence length="53" mass="5817">RCLDGGDTATDYLAWEAWDTALHRSLVMATHNGFLIRIGEMIAAARSQPVWGA</sequence>
<proteinExistence type="predicted"/>
<protein>
    <submittedName>
        <fullName evidence="4">GntR family transcriptional regulator</fullName>
    </submittedName>
</protein>
<evidence type="ECO:0000256" key="3">
    <source>
        <dbReference type="ARBA" id="ARBA00023163"/>
    </source>
</evidence>
<dbReference type="InterPro" id="IPR008920">
    <property type="entry name" value="TF_FadR/GntR_C"/>
</dbReference>
<feature type="non-terminal residue" evidence="4">
    <location>
        <position position="1"/>
    </location>
</feature>
<dbReference type="AlphaFoldDB" id="T0YHY1"/>
<gene>
    <name evidence="4" type="ORF">B1B_18122</name>
</gene>
<dbReference type="SUPFAM" id="SSF48008">
    <property type="entry name" value="GntR ligand-binding domain-like"/>
    <property type="match status" value="1"/>
</dbReference>
<evidence type="ECO:0000313" key="4">
    <source>
        <dbReference type="EMBL" id="EQD31462.1"/>
    </source>
</evidence>
<comment type="caution">
    <text evidence="4">The sequence shown here is derived from an EMBL/GenBank/DDBJ whole genome shotgun (WGS) entry which is preliminary data.</text>
</comment>
<accession>T0YHY1</accession>